<evidence type="ECO:0000313" key="2">
    <source>
        <dbReference type="EMBL" id="SEL94749.1"/>
    </source>
</evidence>
<feature type="region of interest" description="Disordered" evidence="1">
    <location>
        <begin position="1"/>
        <end position="21"/>
    </location>
</feature>
<evidence type="ECO:0000256" key="1">
    <source>
        <dbReference type="SAM" id="MobiDB-lite"/>
    </source>
</evidence>
<dbReference type="STRING" id="1038014.SAMN04487910_3679"/>
<keyword evidence="3" id="KW-1185">Reference proteome</keyword>
<evidence type="ECO:0000313" key="3">
    <source>
        <dbReference type="Proteomes" id="UP000198521"/>
    </source>
</evidence>
<sequence>MKNKDNIQRPGLRRKKFGSKAFLRNVKKKINKISKPKKIGIH</sequence>
<name>A0A1H7UD68_AQUAM</name>
<accession>A0A1H7UD68</accession>
<dbReference type="Proteomes" id="UP000198521">
    <property type="component" value="Unassembled WGS sequence"/>
</dbReference>
<dbReference type="EMBL" id="FOAB01000007">
    <property type="protein sequence ID" value="SEL94749.1"/>
    <property type="molecule type" value="Genomic_DNA"/>
</dbReference>
<organism evidence="2 3">
    <name type="scientific">Aquimarina amphilecti</name>
    <dbReference type="NCBI Taxonomy" id="1038014"/>
    <lineage>
        <taxon>Bacteria</taxon>
        <taxon>Pseudomonadati</taxon>
        <taxon>Bacteroidota</taxon>
        <taxon>Flavobacteriia</taxon>
        <taxon>Flavobacteriales</taxon>
        <taxon>Flavobacteriaceae</taxon>
        <taxon>Aquimarina</taxon>
    </lineage>
</organism>
<dbReference type="AlphaFoldDB" id="A0A1H7UD68"/>
<protein>
    <submittedName>
        <fullName evidence="2">Uncharacterized protein</fullName>
    </submittedName>
</protein>
<reference evidence="3" key="1">
    <citation type="submission" date="2016-10" db="EMBL/GenBank/DDBJ databases">
        <authorList>
            <person name="Varghese N."/>
            <person name="Submissions S."/>
        </authorList>
    </citation>
    <scope>NUCLEOTIDE SEQUENCE [LARGE SCALE GENOMIC DNA]</scope>
    <source>
        <strain evidence="3">DSM 25232 / NCIMB 14723 / 92V</strain>
    </source>
</reference>
<gene>
    <name evidence="2" type="ORF">SAMN04487910_3679</name>
</gene>
<proteinExistence type="predicted"/>